<name>B2A5D5_NATTJ</name>
<keyword evidence="2" id="KW-1185">Reference proteome</keyword>
<dbReference type="KEGG" id="nth:Nther_0373"/>
<dbReference type="EMBL" id="CP001034">
    <property type="protein sequence ID" value="ACB83969.1"/>
    <property type="molecule type" value="Genomic_DNA"/>
</dbReference>
<protein>
    <submittedName>
        <fullName evidence="1">Uncharacterized protein</fullName>
    </submittedName>
</protein>
<sequence length="202" mass="24287">MNKQLILDYIISLVNLYGLVHKEKVAEIYNMQNTDRIKLEDLDNILKEEPQQLSDYFVEIHGDYFVSETILEFDEFEWYLAQKRNKPYYIPDKKELLKYKDEFYFEKNKEYQALLSYVTKNIFDGDKDKAQEICEDIQGICGLGFSMGTVFEEFNRRDLSFDSEDQAKEVMQLVMDLANNTRIWENNGILLTKYFIRWRNRI</sequence>
<accession>B2A5D5</accession>
<dbReference type="eggNOG" id="COG3012">
    <property type="taxonomic scope" value="Bacteria"/>
</dbReference>
<dbReference type="InParanoid" id="B2A5D5"/>
<evidence type="ECO:0000313" key="2">
    <source>
        <dbReference type="Proteomes" id="UP000001683"/>
    </source>
</evidence>
<dbReference type="HOGENOM" id="CLU_1308467_0_0_9"/>
<organism evidence="1 2">
    <name type="scientific">Natranaerobius thermophilus (strain ATCC BAA-1301 / DSM 18059 / JW/NM-WN-LF)</name>
    <dbReference type="NCBI Taxonomy" id="457570"/>
    <lineage>
        <taxon>Bacteria</taxon>
        <taxon>Bacillati</taxon>
        <taxon>Bacillota</taxon>
        <taxon>Clostridia</taxon>
        <taxon>Natranaerobiales</taxon>
        <taxon>Natranaerobiaceae</taxon>
        <taxon>Natranaerobius</taxon>
    </lineage>
</organism>
<gene>
    <name evidence="1" type="ordered locus">Nther_0373</name>
</gene>
<proteinExistence type="predicted"/>
<reference evidence="1 2" key="2">
    <citation type="journal article" date="2011" name="J. Bacteriol.">
        <title>Complete genome sequence of the anaerobic, halophilic alkalithermophile Natranaerobius thermophilus JW/NM-WN-LF.</title>
        <authorList>
            <person name="Zhao B."/>
            <person name="Mesbah N.M."/>
            <person name="Dalin E."/>
            <person name="Goodwin L."/>
            <person name="Nolan M."/>
            <person name="Pitluck S."/>
            <person name="Chertkov O."/>
            <person name="Brettin T.S."/>
            <person name="Han J."/>
            <person name="Larimer F.W."/>
            <person name="Land M.L."/>
            <person name="Hauser L."/>
            <person name="Kyrpides N."/>
            <person name="Wiegel J."/>
        </authorList>
    </citation>
    <scope>NUCLEOTIDE SEQUENCE [LARGE SCALE GENOMIC DNA]</scope>
    <source>
        <strain evidence="2">ATCC BAA-1301 / DSM 18059 / JW/NM-WN-LF</strain>
    </source>
</reference>
<dbReference type="AlphaFoldDB" id="B2A5D5"/>
<evidence type="ECO:0000313" key="1">
    <source>
        <dbReference type="EMBL" id="ACB83969.1"/>
    </source>
</evidence>
<reference evidence="1 2" key="1">
    <citation type="submission" date="2008-04" db="EMBL/GenBank/DDBJ databases">
        <title>Complete sequence of chromosome of Natranaerobius thermophilus JW/NM-WN-LF.</title>
        <authorList>
            <consortium name="US DOE Joint Genome Institute"/>
            <person name="Copeland A."/>
            <person name="Lucas S."/>
            <person name="Lapidus A."/>
            <person name="Glavina del Rio T."/>
            <person name="Dalin E."/>
            <person name="Tice H."/>
            <person name="Bruce D."/>
            <person name="Goodwin L."/>
            <person name="Pitluck S."/>
            <person name="Chertkov O."/>
            <person name="Brettin T."/>
            <person name="Detter J.C."/>
            <person name="Han C."/>
            <person name="Kuske C.R."/>
            <person name="Schmutz J."/>
            <person name="Larimer F."/>
            <person name="Land M."/>
            <person name="Hauser L."/>
            <person name="Kyrpides N."/>
            <person name="Lykidis A."/>
            <person name="Mesbah N.M."/>
            <person name="Wiegel J."/>
        </authorList>
    </citation>
    <scope>NUCLEOTIDE SEQUENCE [LARGE SCALE GENOMIC DNA]</scope>
    <source>
        <strain evidence="2">ATCC BAA-1301 / DSM 18059 / JW/NM-WN-LF</strain>
    </source>
</reference>
<dbReference type="Proteomes" id="UP000001683">
    <property type="component" value="Chromosome"/>
</dbReference>
<dbReference type="RefSeq" id="WP_012446857.1">
    <property type="nucleotide sequence ID" value="NC_010718.1"/>
</dbReference>